<evidence type="ECO:0000313" key="2">
    <source>
        <dbReference type="EMBL" id="CAJ1390147.1"/>
    </source>
</evidence>
<evidence type="ECO:0000256" key="1">
    <source>
        <dbReference type="SAM" id="MobiDB-lite"/>
    </source>
</evidence>
<name>A0AA36INV7_9DINO</name>
<feature type="compositionally biased region" description="Low complexity" evidence="1">
    <location>
        <begin position="231"/>
        <end position="250"/>
    </location>
</feature>
<protein>
    <submittedName>
        <fullName evidence="2">Uncharacterized protein</fullName>
    </submittedName>
</protein>
<dbReference type="EMBL" id="CAUJNA010002013">
    <property type="protein sequence ID" value="CAJ1390147.1"/>
    <property type="molecule type" value="Genomic_DNA"/>
</dbReference>
<accession>A0AA36INV7</accession>
<organism evidence="2 3">
    <name type="scientific">Effrenium voratum</name>
    <dbReference type="NCBI Taxonomy" id="2562239"/>
    <lineage>
        <taxon>Eukaryota</taxon>
        <taxon>Sar</taxon>
        <taxon>Alveolata</taxon>
        <taxon>Dinophyceae</taxon>
        <taxon>Suessiales</taxon>
        <taxon>Symbiodiniaceae</taxon>
        <taxon>Effrenium</taxon>
    </lineage>
</organism>
<dbReference type="AlphaFoldDB" id="A0AA36INV7"/>
<feature type="compositionally biased region" description="Low complexity" evidence="1">
    <location>
        <begin position="207"/>
        <end position="221"/>
    </location>
</feature>
<dbReference type="Proteomes" id="UP001178507">
    <property type="component" value="Unassembled WGS sequence"/>
</dbReference>
<proteinExistence type="predicted"/>
<reference evidence="2" key="1">
    <citation type="submission" date="2023-08" db="EMBL/GenBank/DDBJ databases">
        <authorList>
            <person name="Chen Y."/>
            <person name="Shah S."/>
            <person name="Dougan E. K."/>
            <person name="Thang M."/>
            <person name="Chan C."/>
        </authorList>
    </citation>
    <scope>NUCLEOTIDE SEQUENCE</scope>
</reference>
<evidence type="ECO:0000313" key="3">
    <source>
        <dbReference type="Proteomes" id="UP001178507"/>
    </source>
</evidence>
<feature type="region of interest" description="Disordered" evidence="1">
    <location>
        <begin position="201"/>
        <end position="262"/>
    </location>
</feature>
<gene>
    <name evidence="2" type="ORF">EVOR1521_LOCUS15640</name>
</gene>
<comment type="caution">
    <text evidence="2">The sequence shown here is derived from an EMBL/GenBank/DDBJ whole genome shotgun (WGS) entry which is preliminary data.</text>
</comment>
<keyword evidence="3" id="KW-1185">Reference proteome</keyword>
<sequence length="262" mass="28096">MNQQQQQQPEVAPKVNAFRSFCIQMVDQLCIEYEREVSQMSKDILLYRGELARCADLLAFQLGKEKEYHNMLENICGNSSMLVGKAAEVGQKHGAHEATKQQMHQLLEEMFTGGKGALADSFGSLDEHRQLAEKHLMSSAELQNQNAAIAKELDNILQTLNVPPVSYREAPVMMGPSQMNGPTNAGPPRYGGMNGGMNGGMGGPMGGMNSSMNMSANPNGPGRFSPPNVPSNPGSPQYSPGGRSGPGTPTNFGGRRGPGQMA</sequence>